<dbReference type="RefSeq" id="WP_008301775.1">
    <property type="nucleotide sequence ID" value="NZ_BAEK01000004.1"/>
</dbReference>
<dbReference type="Gene3D" id="3.40.50.300">
    <property type="entry name" value="P-loop containing nucleotide triphosphate hydrolases"/>
    <property type="match status" value="2"/>
</dbReference>
<feature type="compositionally biased region" description="Polar residues" evidence="1">
    <location>
        <begin position="412"/>
        <end position="426"/>
    </location>
</feature>
<protein>
    <submittedName>
        <fullName evidence="3">Type III restriction enzyme, res subunit</fullName>
    </submittedName>
</protein>
<dbReference type="SMART" id="SM00487">
    <property type="entry name" value="DEXDc"/>
    <property type="match status" value="1"/>
</dbReference>
<keyword evidence="4" id="KW-1185">Reference proteome</keyword>
<dbReference type="Pfam" id="PF04851">
    <property type="entry name" value="ResIII"/>
    <property type="match status" value="1"/>
</dbReference>
<dbReference type="InterPro" id="IPR014001">
    <property type="entry name" value="Helicase_ATP-bd"/>
</dbReference>
<evidence type="ECO:0000313" key="4">
    <source>
        <dbReference type="Proteomes" id="UP000008372"/>
    </source>
</evidence>
<reference evidence="3 4" key="1">
    <citation type="journal article" date="2014" name="Environ. Microbiol.">
        <title>Comparative genomics of the marine bacterial genus Glaciecola reveals the high degree of genomic diversity and genomic characteristic for cold adaptation.</title>
        <authorList>
            <person name="Qin Q.L."/>
            <person name="Xie B.B."/>
            <person name="Yu Y."/>
            <person name="Shu Y.L."/>
            <person name="Rong J.C."/>
            <person name="Zhang Y.J."/>
            <person name="Zhao D.L."/>
            <person name="Chen X.L."/>
            <person name="Zhang X.Y."/>
            <person name="Chen B."/>
            <person name="Zhou B.C."/>
            <person name="Zhang Y.Z."/>
        </authorList>
    </citation>
    <scope>NUCLEOTIDE SEQUENCE [LARGE SCALE GENOMIC DNA]</scope>
    <source>
        <strain evidence="3 4">NO2</strain>
    </source>
</reference>
<dbReference type="InterPro" id="IPR001650">
    <property type="entry name" value="Helicase_C-like"/>
</dbReference>
<evidence type="ECO:0000313" key="3">
    <source>
        <dbReference type="EMBL" id="GAC02957.1"/>
    </source>
</evidence>
<organism evidence="3 4">
    <name type="scientific">Paraglaciecola agarilytica NO2</name>
    <dbReference type="NCBI Taxonomy" id="1125747"/>
    <lineage>
        <taxon>Bacteria</taxon>
        <taxon>Pseudomonadati</taxon>
        <taxon>Pseudomonadota</taxon>
        <taxon>Gammaproteobacteria</taxon>
        <taxon>Alteromonadales</taxon>
        <taxon>Alteromonadaceae</taxon>
        <taxon>Paraglaciecola</taxon>
    </lineage>
</organism>
<evidence type="ECO:0000256" key="1">
    <source>
        <dbReference type="SAM" id="MobiDB-lite"/>
    </source>
</evidence>
<dbReference type="InterPro" id="IPR050742">
    <property type="entry name" value="Helicase_Restrict-Modif_Enz"/>
</dbReference>
<dbReference type="InterPro" id="IPR027417">
    <property type="entry name" value="P-loop_NTPase"/>
</dbReference>
<feature type="region of interest" description="Disordered" evidence="1">
    <location>
        <begin position="389"/>
        <end position="432"/>
    </location>
</feature>
<dbReference type="EMBL" id="BAEK01000004">
    <property type="protein sequence ID" value="GAC02957.1"/>
    <property type="molecule type" value="Genomic_DNA"/>
</dbReference>
<dbReference type="Pfam" id="PF00271">
    <property type="entry name" value="Helicase_C"/>
    <property type="match status" value="1"/>
</dbReference>
<proteinExistence type="predicted"/>
<dbReference type="Proteomes" id="UP000008372">
    <property type="component" value="Unassembled WGS sequence"/>
</dbReference>
<dbReference type="PANTHER" id="PTHR47396">
    <property type="entry name" value="TYPE I RESTRICTION ENZYME ECOKI R PROTEIN"/>
    <property type="match status" value="1"/>
</dbReference>
<feature type="domain" description="Helicase ATP-binding" evidence="2">
    <location>
        <begin position="1"/>
        <end position="187"/>
    </location>
</feature>
<evidence type="ECO:0000259" key="2">
    <source>
        <dbReference type="SMART" id="SM00487"/>
    </source>
</evidence>
<sequence length="459" mass="51501">MIILRRWQQEAIEAALRKFDRQFSHFLCLATPGAGKTVMASALANILIEGDRVDLVLCFSPSTVVANDFKVELEALTKKRFCGGLGAKGTSLTYQSMRHLDDTFWTLFDTYRVLVIFDEIHHCAGSEVGNANAWGADILENIQGKAYFTIALTGTPWRSDTIPIALASYVGEKNQIYVDYRYGLNQAIRDGVCRSPHLVTLDNELIRVIKDNESFSFTSISEFLDKSNLSYIDLIGHDEVIRQILKRGIVRLNKERLLASDAGGLIVASSISHAKHIQQLLNKLGEVSEVVTYQESDPESLIQQFKQSSQKWIISIGMISEGTNIPRLRVCCYLSLVTTELYFRQVLGRVLRAQYSPIETGYLIMPAHPRLLEFSNRIAEEVPHYAVIKSSDTNDRSDSEDIPPNIEEDSKSQSSGQEAPPKTSSAVEIREESPQGALTSWYDSAIDSFGRFQQKIFML</sequence>
<dbReference type="SUPFAM" id="SSF52540">
    <property type="entry name" value="P-loop containing nucleoside triphosphate hydrolases"/>
    <property type="match status" value="1"/>
</dbReference>
<gene>
    <name evidence="3" type="ORF">GAGA_0092</name>
</gene>
<comment type="caution">
    <text evidence="3">The sequence shown here is derived from an EMBL/GenBank/DDBJ whole genome shotgun (WGS) entry which is preliminary data.</text>
</comment>
<accession>A0ABQ0I0V4</accession>
<name>A0ABQ0I0V4_9ALTE</name>
<dbReference type="PANTHER" id="PTHR47396:SF1">
    <property type="entry name" value="ATP-DEPENDENT HELICASE IRC3-RELATED"/>
    <property type="match status" value="1"/>
</dbReference>
<dbReference type="InterPro" id="IPR006935">
    <property type="entry name" value="Helicase/UvrB_N"/>
</dbReference>